<gene>
    <name evidence="1" type="ORF">AYJ54_37730</name>
</gene>
<dbReference type="Gene3D" id="3.40.190.10">
    <property type="entry name" value="Periplasmic binding protein-like II"/>
    <property type="match status" value="2"/>
</dbReference>
<dbReference type="SUPFAM" id="SSF53850">
    <property type="entry name" value="Periplasmic binding protein-like II"/>
    <property type="match status" value="1"/>
</dbReference>
<evidence type="ECO:0000313" key="1">
    <source>
        <dbReference type="EMBL" id="OAF16629.1"/>
    </source>
</evidence>
<evidence type="ECO:0000313" key="2">
    <source>
        <dbReference type="Proteomes" id="UP000076959"/>
    </source>
</evidence>
<protein>
    <recommendedName>
        <fullName evidence="3">Phosphate ABC transporter substrate-binding protein</fullName>
    </recommendedName>
</protein>
<dbReference type="AlphaFoldDB" id="A0A176Z7F7"/>
<dbReference type="PANTHER" id="PTHR35841:SF1">
    <property type="entry name" value="PHOSPHONATES-BINDING PERIPLASMIC PROTEIN"/>
    <property type="match status" value="1"/>
</dbReference>
<dbReference type="Pfam" id="PF12974">
    <property type="entry name" value="Phosphonate-bd"/>
    <property type="match status" value="1"/>
</dbReference>
<dbReference type="Proteomes" id="UP000076959">
    <property type="component" value="Unassembled WGS sequence"/>
</dbReference>
<dbReference type="EMBL" id="LUUB01000011">
    <property type="protein sequence ID" value="OAF16629.1"/>
    <property type="molecule type" value="Genomic_DNA"/>
</dbReference>
<dbReference type="PANTHER" id="PTHR35841">
    <property type="entry name" value="PHOSPHONATES-BINDING PERIPLASMIC PROTEIN"/>
    <property type="match status" value="1"/>
</dbReference>
<comment type="caution">
    <text evidence="1">The sequence shown here is derived from an EMBL/GenBank/DDBJ whole genome shotgun (WGS) entry which is preliminary data.</text>
</comment>
<proteinExistence type="predicted"/>
<keyword evidence="2" id="KW-1185">Reference proteome</keyword>
<organism evidence="1 2">
    <name type="scientific">Bradyrhizobium centrolobii</name>
    <dbReference type="NCBI Taxonomy" id="1505087"/>
    <lineage>
        <taxon>Bacteria</taxon>
        <taxon>Pseudomonadati</taxon>
        <taxon>Pseudomonadota</taxon>
        <taxon>Alphaproteobacteria</taxon>
        <taxon>Hyphomicrobiales</taxon>
        <taxon>Nitrobacteraceae</taxon>
        <taxon>Bradyrhizobium</taxon>
    </lineage>
</organism>
<accession>A0A176Z7F7</accession>
<reference evidence="1 2" key="1">
    <citation type="submission" date="2016-03" db="EMBL/GenBank/DDBJ databases">
        <title>Draft Genome Sequence of the Strain BR 10245 (Bradyrhizobium sp.) isolated from nodules of Centrolobium paraense.</title>
        <authorList>
            <person name="Simoes-Araujo J.L.Sr."/>
            <person name="Barauna A.C."/>
            <person name="Silva K."/>
            <person name="Zilli J.E."/>
        </authorList>
    </citation>
    <scope>NUCLEOTIDE SEQUENCE [LARGE SCALE GENOMIC DNA]</scope>
    <source>
        <strain evidence="1 2">BR 10245</strain>
    </source>
</reference>
<dbReference type="STRING" id="1505087.AYJ54_37730"/>
<sequence>MNIEPAKEDAVMSRTIWVGAVAYDPKVVGIWEGMRRYFHEEASIPVEVVLFQSYEAQVEALLAPPGAPLPRIDIGWNTNLAFVQADAWSDHRCRPIAMRDTDVGWMTKLVAVTGGPVAKLADLRNRTLALGSRDSGHAAILPVYFLQREGFVEGKDYQTLRFNTDLGKHGDTGTSEVDVVRAVLDGRADAGAIGSPFWNTVHSERLVPEGALTEIWTSQPYNHCMFTARADLDPALEQAFANALFRMSYDNPKHRPVLEAEGLRQWIPPQLEAYAELRDASTQQGFLKRP</sequence>
<name>A0A176Z7F7_9BRAD</name>
<evidence type="ECO:0008006" key="3">
    <source>
        <dbReference type="Google" id="ProtNLM"/>
    </source>
</evidence>